<evidence type="ECO:0000256" key="4">
    <source>
        <dbReference type="ARBA" id="ARBA00022597"/>
    </source>
</evidence>
<comment type="subcellular location">
    <subcellularLocation>
        <location evidence="2">Cell membrane</location>
        <topology evidence="2">Multi-pass membrane protein</topology>
    </subcellularLocation>
    <subcellularLocation>
        <location evidence="1">Cytoplasm</location>
    </subcellularLocation>
</comment>
<evidence type="ECO:0000256" key="2">
    <source>
        <dbReference type="ARBA" id="ARBA00004651"/>
    </source>
</evidence>
<dbReference type="PROSITE" id="PS51093">
    <property type="entry name" value="PTS_EIIA_TYPE_1"/>
    <property type="match status" value="1"/>
</dbReference>
<proteinExistence type="predicted"/>
<dbReference type="SUPFAM" id="SSF51261">
    <property type="entry name" value="Duplicated hybrid motif"/>
    <property type="match status" value="1"/>
</dbReference>
<keyword evidence="3" id="KW-0813">Transport</keyword>
<accession>A0A1P8Q1V6</accession>
<dbReference type="AlphaFoldDB" id="A0A1P8Q1V6"/>
<dbReference type="GO" id="GO:0005737">
    <property type="term" value="C:cytoplasm"/>
    <property type="evidence" value="ECO:0007669"/>
    <property type="project" value="UniProtKB-SubCell"/>
</dbReference>
<dbReference type="NCBIfam" id="TIGR00830">
    <property type="entry name" value="PTBA"/>
    <property type="match status" value="1"/>
</dbReference>
<reference evidence="10" key="1">
    <citation type="submission" date="2016-12" db="EMBL/GenBank/DDBJ databases">
        <authorList>
            <person name="Jung M.Y."/>
            <person name="Lee S.H."/>
        </authorList>
    </citation>
    <scope>NUCLEOTIDE SEQUENCE [LARGE SCALE GENOMIC DNA]</scope>
    <source>
        <strain evidence="10">WiKim39</strain>
    </source>
</reference>
<keyword evidence="7" id="KW-0418">Kinase</keyword>
<evidence type="ECO:0000256" key="3">
    <source>
        <dbReference type="ARBA" id="ARBA00022448"/>
    </source>
</evidence>
<name>A0A1P8Q1V6_9LACO</name>
<keyword evidence="4" id="KW-0762">Sugar transport</keyword>
<dbReference type="FunFam" id="2.70.70.10:FF:000001">
    <property type="entry name" value="PTS system glucose-specific IIA component"/>
    <property type="match status" value="1"/>
</dbReference>
<dbReference type="EMBL" id="CP019323">
    <property type="protein sequence ID" value="APX71807.1"/>
    <property type="molecule type" value="Genomic_DNA"/>
</dbReference>
<protein>
    <recommendedName>
        <fullName evidence="8">PTS EIIA type-1 domain-containing protein</fullName>
    </recommendedName>
</protein>
<dbReference type="GO" id="GO:0016301">
    <property type="term" value="F:kinase activity"/>
    <property type="evidence" value="ECO:0007669"/>
    <property type="project" value="UniProtKB-KW"/>
</dbReference>
<evidence type="ECO:0000313" key="9">
    <source>
        <dbReference type="EMBL" id="APX71807.1"/>
    </source>
</evidence>
<evidence type="ECO:0000256" key="1">
    <source>
        <dbReference type="ARBA" id="ARBA00004496"/>
    </source>
</evidence>
<sequence>MFGFLKNHHNNNELLSVSDGKIVNLSDVNDPVFNTGIMGIGYGIVPTDGTVYAPVSGKISMIADTKHGLGITSHDDLEILVHMGIDTVELKGKPFDILVKIGDEVEAGQKIALMNLDDIKKSGKDITTMVVITNSSDKGLSVSVKSGQRSNGELAATIKL</sequence>
<dbReference type="Proteomes" id="UP000187499">
    <property type="component" value="Chromosome"/>
</dbReference>
<evidence type="ECO:0000259" key="8">
    <source>
        <dbReference type="PROSITE" id="PS51093"/>
    </source>
</evidence>
<evidence type="ECO:0000256" key="6">
    <source>
        <dbReference type="ARBA" id="ARBA00022683"/>
    </source>
</evidence>
<evidence type="ECO:0000256" key="7">
    <source>
        <dbReference type="ARBA" id="ARBA00022777"/>
    </source>
</evidence>
<dbReference type="InterPro" id="IPR001127">
    <property type="entry name" value="PTS_EIIA_1_perm"/>
</dbReference>
<keyword evidence="6" id="KW-0598">Phosphotransferase system</keyword>
<dbReference type="Pfam" id="PF00358">
    <property type="entry name" value="PTS_EIIA_1"/>
    <property type="match status" value="1"/>
</dbReference>
<feature type="domain" description="PTS EIIA type-1" evidence="8">
    <location>
        <begin position="30"/>
        <end position="134"/>
    </location>
</feature>
<dbReference type="Gene3D" id="2.70.70.10">
    <property type="entry name" value="Glucose Permease (Domain IIA)"/>
    <property type="match status" value="1"/>
</dbReference>
<keyword evidence="5" id="KW-0808">Transferase</keyword>
<dbReference type="RefSeq" id="WP_076614311.1">
    <property type="nucleotide sequence ID" value="NZ_CP019323.1"/>
</dbReference>
<evidence type="ECO:0000313" key="10">
    <source>
        <dbReference type="Proteomes" id="UP000187499"/>
    </source>
</evidence>
<evidence type="ECO:0000256" key="5">
    <source>
        <dbReference type="ARBA" id="ARBA00022679"/>
    </source>
</evidence>
<organism evidence="9 10">
    <name type="scientific">Companilactobacillus allii</name>
    <dbReference type="NCBI Taxonomy" id="1847728"/>
    <lineage>
        <taxon>Bacteria</taxon>
        <taxon>Bacillati</taxon>
        <taxon>Bacillota</taxon>
        <taxon>Bacilli</taxon>
        <taxon>Lactobacillales</taxon>
        <taxon>Lactobacillaceae</taxon>
        <taxon>Companilactobacillus</taxon>
    </lineage>
</organism>
<dbReference type="PANTHER" id="PTHR45008">
    <property type="entry name" value="PTS SYSTEM GLUCOSE-SPECIFIC EIIA COMPONENT"/>
    <property type="match status" value="1"/>
</dbReference>
<keyword evidence="10" id="KW-1185">Reference proteome</keyword>
<dbReference type="KEGG" id="lalw:BTM29_04215"/>
<dbReference type="STRING" id="1847728.BTM29_04215"/>
<dbReference type="GO" id="GO:0009401">
    <property type="term" value="P:phosphoenolpyruvate-dependent sugar phosphotransferase system"/>
    <property type="evidence" value="ECO:0007669"/>
    <property type="project" value="UniProtKB-KW"/>
</dbReference>
<dbReference type="OrthoDB" id="9769191at2"/>
<gene>
    <name evidence="9" type="ORF">BTM29_04215</name>
</gene>
<dbReference type="PANTHER" id="PTHR45008:SF1">
    <property type="entry name" value="PTS SYSTEM GLUCOSE-SPECIFIC EIIA COMPONENT"/>
    <property type="match status" value="1"/>
</dbReference>
<dbReference type="InterPro" id="IPR050890">
    <property type="entry name" value="PTS_EIIA_component"/>
</dbReference>
<dbReference type="InterPro" id="IPR011055">
    <property type="entry name" value="Dup_hybrid_motif"/>
</dbReference>
<dbReference type="GO" id="GO:0005886">
    <property type="term" value="C:plasma membrane"/>
    <property type="evidence" value="ECO:0007669"/>
    <property type="project" value="UniProtKB-SubCell"/>
</dbReference>